<keyword evidence="3" id="KW-0645">Protease</keyword>
<feature type="domain" description="CAAX prenyl protease 2/Lysostaphin resistance protein A-like" evidence="2">
    <location>
        <begin position="59"/>
        <end position="156"/>
    </location>
</feature>
<dbReference type="GO" id="GO:0008237">
    <property type="term" value="F:metallopeptidase activity"/>
    <property type="evidence" value="ECO:0007669"/>
    <property type="project" value="UniProtKB-KW"/>
</dbReference>
<feature type="transmembrane region" description="Helical" evidence="1">
    <location>
        <begin position="142"/>
        <end position="165"/>
    </location>
</feature>
<gene>
    <name evidence="3" type="ORF">NOX80_04235</name>
</gene>
<reference evidence="3" key="1">
    <citation type="submission" date="2022-07" db="EMBL/GenBank/DDBJ databases">
        <title>Isolation, identification, and degradation of a PFOSA degrading strain from sewage treatment plant.</title>
        <authorList>
            <person name="Zhang L."/>
            <person name="Huo Y."/>
        </authorList>
    </citation>
    <scope>NUCLEOTIDE SEQUENCE</scope>
    <source>
        <strain evidence="3">C1</strain>
    </source>
</reference>
<evidence type="ECO:0000313" key="3">
    <source>
        <dbReference type="EMBL" id="UUC46415.1"/>
    </source>
</evidence>
<feature type="transmembrane region" description="Helical" evidence="1">
    <location>
        <begin position="21"/>
        <end position="41"/>
    </location>
</feature>
<dbReference type="InterPro" id="IPR003675">
    <property type="entry name" value="Rce1/LyrA-like_dom"/>
</dbReference>
<dbReference type="Proteomes" id="UP001059844">
    <property type="component" value="Chromosome"/>
</dbReference>
<evidence type="ECO:0000259" key="2">
    <source>
        <dbReference type="Pfam" id="PF02517"/>
    </source>
</evidence>
<name>A0ABY5IVV2_9FLAO</name>
<keyword evidence="1" id="KW-1133">Transmembrane helix</keyword>
<keyword evidence="3" id="KW-0482">Metalloprotease</keyword>
<proteinExistence type="predicted"/>
<organism evidence="3 4">
    <name type="scientific">Flavobacterium cerinum</name>
    <dbReference type="NCBI Taxonomy" id="2502784"/>
    <lineage>
        <taxon>Bacteria</taxon>
        <taxon>Pseudomonadati</taxon>
        <taxon>Bacteroidota</taxon>
        <taxon>Flavobacteriia</taxon>
        <taxon>Flavobacteriales</taxon>
        <taxon>Flavobacteriaceae</taxon>
        <taxon>Flavobacterium</taxon>
    </lineage>
</organism>
<keyword evidence="1" id="KW-0472">Membrane</keyword>
<sequence>MVFSIEILNRIYRFHKTLSKAKLFITAFGVLYFITTLISVIGNFIQEDAYQIEALEGKSLILVFFLLVVVAPVVETFIFQYGIIELCLLVRSKYNKQIALFVSALLFGLSHSYNIIYIVFATIMGVSLAFYYLCFRKYETKYAILAVMILHALLNGITFFFNYVLEIEI</sequence>
<evidence type="ECO:0000313" key="4">
    <source>
        <dbReference type="Proteomes" id="UP001059844"/>
    </source>
</evidence>
<dbReference type="Pfam" id="PF02517">
    <property type="entry name" value="Rce1-like"/>
    <property type="match status" value="1"/>
</dbReference>
<feature type="transmembrane region" description="Helical" evidence="1">
    <location>
        <begin position="115"/>
        <end position="135"/>
    </location>
</feature>
<feature type="transmembrane region" description="Helical" evidence="1">
    <location>
        <begin position="61"/>
        <end position="82"/>
    </location>
</feature>
<keyword evidence="1" id="KW-0812">Transmembrane</keyword>
<evidence type="ECO:0000256" key="1">
    <source>
        <dbReference type="SAM" id="Phobius"/>
    </source>
</evidence>
<dbReference type="RefSeq" id="WP_256552079.1">
    <property type="nucleotide sequence ID" value="NZ_CP101751.1"/>
</dbReference>
<accession>A0ABY5IVV2</accession>
<keyword evidence="3" id="KW-0378">Hydrolase</keyword>
<dbReference type="EMBL" id="CP101751">
    <property type="protein sequence ID" value="UUC46415.1"/>
    <property type="molecule type" value="Genomic_DNA"/>
</dbReference>
<protein>
    <submittedName>
        <fullName evidence="3">CPBP family intramembrane metalloprotease</fullName>
    </submittedName>
</protein>
<keyword evidence="4" id="KW-1185">Reference proteome</keyword>